<gene>
    <name evidence="2" type="primary">yycB3</name>
    <name evidence="2" type="ORF">COCCU_03890</name>
</gene>
<organism evidence="2 3">
    <name type="scientific">Corynebacterium occultum</name>
    <dbReference type="NCBI Taxonomy" id="2675219"/>
    <lineage>
        <taxon>Bacteria</taxon>
        <taxon>Bacillati</taxon>
        <taxon>Actinomycetota</taxon>
        <taxon>Actinomycetes</taxon>
        <taxon>Mycobacteriales</taxon>
        <taxon>Corynebacteriaceae</taxon>
        <taxon>Corynebacterium</taxon>
    </lineage>
</organism>
<keyword evidence="1" id="KW-0812">Transmembrane</keyword>
<dbReference type="InterPro" id="IPR052524">
    <property type="entry name" value="MFS_Cyanate_Porter"/>
</dbReference>
<feature type="transmembrane region" description="Helical" evidence="1">
    <location>
        <begin position="374"/>
        <end position="393"/>
    </location>
</feature>
<feature type="transmembrane region" description="Helical" evidence="1">
    <location>
        <begin position="284"/>
        <end position="304"/>
    </location>
</feature>
<feature type="transmembrane region" description="Helical" evidence="1">
    <location>
        <begin position="342"/>
        <end position="368"/>
    </location>
</feature>
<keyword evidence="1" id="KW-1133">Transmembrane helix</keyword>
<evidence type="ECO:0000256" key="1">
    <source>
        <dbReference type="SAM" id="Phobius"/>
    </source>
</evidence>
<reference evidence="2 3" key="1">
    <citation type="submission" date="2019-11" db="EMBL/GenBank/DDBJ databases">
        <title>Complete genome sequence of Corynebacterium kalinowskii 1959, a novel Corynebacterium species isolated from soil of a small paddock in Vilsendorf, Germany.</title>
        <authorList>
            <person name="Schaffert L."/>
            <person name="Ruwe M."/>
            <person name="Milse J."/>
            <person name="Hanuschka K."/>
            <person name="Ortseifen V."/>
            <person name="Droste J."/>
            <person name="Brandt D."/>
            <person name="Schlueter L."/>
            <person name="Kutter Y."/>
            <person name="Vinke S."/>
            <person name="Viehoefer P."/>
            <person name="Jacob L."/>
            <person name="Luebke N.-C."/>
            <person name="Schulte-Berndt E."/>
            <person name="Hain C."/>
            <person name="Linder M."/>
            <person name="Schmidt P."/>
            <person name="Wollenschlaeger L."/>
            <person name="Luttermann T."/>
            <person name="Thieme E."/>
            <person name="Hassa J."/>
            <person name="Haak M."/>
            <person name="Wittchen M."/>
            <person name="Mentz A."/>
            <person name="Persicke M."/>
            <person name="Busche T."/>
            <person name="Ruckert C."/>
        </authorList>
    </citation>
    <scope>NUCLEOTIDE SEQUENCE [LARGE SCALE GENOMIC DNA]</scope>
    <source>
        <strain evidence="2 3">2039</strain>
    </source>
</reference>
<dbReference type="EMBL" id="CP046455">
    <property type="protein sequence ID" value="QGU06726.1"/>
    <property type="molecule type" value="Genomic_DNA"/>
</dbReference>
<dbReference type="PANTHER" id="PTHR23523:SF2">
    <property type="entry name" value="2-NITROIMIDAZOLE TRANSPORTER"/>
    <property type="match status" value="1"/>
</dbReference>
<proteinExistence type="predicted"/>
<accession>A0A6B8W761</accession>
<feature type="transmembrane region" description="Helical" evidence="1">
    <location>
        <begin position="45"/>
        <end position="69"/>
    </location>
</feature>
<dbReference type="PANTHER" id="PTHR23523">
    <property type="match status" value="1"/>
</dbReference>
<evidence type="ECO:0000313" key="3">
    <source>
        <dbReference type="Proteomes" id="UP000424462"/>
    </source>
</evidence>
<feature type="transmembrane region" description="Helical" evidence="1">
    <location>
        <begin position="104"/>
        <end position="126"/>
    </location>
</feature>
<feature type="transmembrane region" description="Helical" evidence="1">
    <location>
        <begin position="258"/>
        <end position="277"/>
    </location>
</feature>
<feature type="transmembrane region" description="Helical" evidence="1">
    <location>
        <begin position="81"/>
        <end position="98"/>
    </location>
</feature>
<dbReference type="RefSeq" id="WP_231598852.1">
    <property type="nucleotide sequence ID" value="NZ_CP046455.1"/>
</dbReference>
<name>A0A6B8W761_9CORY</name>
<feature type="transmembrane region" description="Helical" evidence="1">
    <location>
        <begin position="310"/>
        <end position="330"/>
    </location>
</feature>
<dbReference type="SUPFAM" id="SSF103473">
    <property type="entry name" value="MFS general substrate transporter"/>
    <property type="match status" value="1"/>
</dbReference>
<feature type="transmembrane region" description="Helical" evidence="1">
    <location>
        <begin position="215"/>
        <end position="238"/>
    </location>
</feature>
<dbReference type="AlphaFoldDB" id="A0A6B8W761"/>
<keyword evidence="1" id="KW-0472">Membrane</keyword>
<sequence length="410" mass="43443">MSLLHPAAHYPRLTALVAILLTSLNLRTAITALSPLVPRIQESLGFGAGVVGVLGMIPTAMFAISAFATPGLMRRLTTSQVMLGAMLFTAAGQVLRVLGDSTALLLAGSVVALFAIGVTNTALPVAVREYFPNRVSEISISFLVSSQVFTAAAPLFAEPLARWAEQHGLGGWQFSLGSWAVLGLVAAITWLPLLTRPGENPEVKIPSMQMRLPVWRTPVGWGLAVMFGFTSFVTYSVMTFLPQLFVEAGATPQFGALMLSYWTLLGLPLNVIGPWLVGRFQRIYPAVLVACGLLIIGNLGLAFAPLSAPWVWTTLSGLGPLAFPMALTLLNTRARSTPGATALSAFGQGMGYTLASFGPLLVGFIHGISGDFRLTVWVLVAGTVMVSIGAWFVTRDVFMEDQLPAAGSPA</sequence>
<dbReference type="InterPro" id="IPR011701">
    <property type="entry name" value="MFS"/>
</dbReference>
<feature type="transmembrane region" description="Helical" evidence="1">
    <location>
        <begin position="176"/>
        <end position="194"/>
    </location>
</feature>
<dbReference type="Proteomes" id="UP000424462">
    <property type="component" value="Chromosome"/>
</dbReference>
<dbReference type="InterPro" id="IPR036259">
    <property type="entry name" value="MFS_trans_sf"/>
</dbReference>
<dbReference type="KEGG" id="cok:COCCU_03890"/>
<dbReference type="Pfam" id="PF07690">
    <property type="entry name" value="MFS_1"/>
    <property type="match status" value="1"/>
</dbReference>
<evidence type="ECO:0000313" key="2">
    <source>
        <dbReference type="EMBL" id="QGU06726.1"/>
    </source>
</evidence>
<dbReference type="Gene3D" id="1.20.1250.20">
    <property type="entry name" value="MFS general substrate transporter like domains"/>
    <property type="match status" value="2"/>
</dbReference>
<protein>
    <submittedName>
        <fullName evidence="2">Putative transporter YycB</fullName>
    </submittedName>
</protein>
<dbReference type="GO" id="GO:0022857">
    <property type="term" value="F:transmembrane transporter activity"/>
    <property type="evidence" value="ECO:0007669"/>
    <property type="project" value="InterPro"/>
</dbReference>
<keyword evidence="3" id="KW-1185">Reference proteome</keyword>